<dbReference type="InterPro" id="IPR036237">
    <property type="entry name" value="Xyl_isomerase-like_sf"/>
</dbReference>
<feature type="domain" description="Xylose isomerase-like TIM barrel" evidence="4">
    <location>
        <begin position="21"/>
        <end position="253"/>
    </location>
</feature>
<dbReference type="GO" id="GO:0008903">
    <property type="term" value="F:hydroxypyruvate isomerase activity"/>
    <property type="evidence" value="ECO:0007669"/>
    <property type="project" value="TreeGrafter"/>
</dbReference>
<name>A0A9X2HTZ2_9SPHN</name>
<gene>
    <name evidence="5" type="ORF">M9978_19380</name>
</gene>
<evidence type="ECO:0000256" key="1">
    <source>
        <dbReference type="ARBA" id="ARBA00023235"/>
    </source>
</evidence>
<comment type="similarity">
    <text evidence="2">Belongs to the hyi family.</text>
</comment>
<dbReference type="GO" id="GO:0046487">
    <property type="term" value="P:glyoxylate metabolic process"/>
    <property type="evidence" value="ECO:0007669"/>
    <property type="project" value="TreeGrafter"/>
</dbReference>
<protein>
    <submittedName>
        <fullName evidence="5">TIM barrel protein</fullName>
    </submittedName>
</protein>
<organism evidence="5 6">
    <name type="scientific">Sphingomonas tagetis</name>
    <dbReference type="NCBI Taxonomy" id="2949092"/>
    <lineage>
        <taxon>Bacteria</taxon>
        <taxon>Pseudomonadati</taxon>
        <taxon>Pseudomonadota</taxon>
        <taxon>Alphaproteobacteria</taxon>
        <taxon>Sphingomonadales</taxon>
        <taxon>Sphingomonadaceae</taxon>
        <taxon>Sphingomonas</taxon>
    </lineage>
</organism>
<keyword evidence="1 2" id="KW-0413">Isomerase</keyword>
<dbReference type="Pfam" id="PF01261">
    <property type="entry name" value="AP_endonuc_2"/>
    <property type="match status" value="1"/>
</dbReference>
<sequence length="266" mass="28868">MPKFDANLLHLFTEVPFAERFELAAKNGFDAIELALPYDHDPNFLARQLDLHGLTVAVMNSPSGEHLNARGLACDPRHKKAFEESIDEALRYGRLLGRPLLHCLGGMAPTDVALAEVEANYIDNLRYAAGACAAKGVAVGIEAINPVDRPGYFVSSAHQALDLVAEIGEPNVGVILDIYHMAMTDEPLIELIERAGRSLFHVQIADVPGKGEPGTGAIDFRTIFDALDEGGYEGWVGLEYRPAGDTAEGLAWRQAFERPPTGAQIH</sequence>
<proteinExistence type="inferred from homology"/>
<evidence type="ECO:0000313" key="6">
    <source>
        <dbReference type="Proteomes" id="UP001139451"/>
    </source>
</evidence>
<dbReference type="SUPFAM" id="SSF51658">
    <property type="entry name" value="Xylose isomerase-like"/>
    <property type="match status" value="1"/>
</dbReference>
<dbReference type="Gene3D" id="3.20.20.150">
    <property type="entry name" value="Divalent-metal-dependent TIM barrel enzymes"/>
    <property type="match status" value="1"/>
</dbReference>
<evidence type="ECO:0000313" key="5">
    <source>
        <dbReference type="EMBL" id="MCP3732590.1"/>
    </source>
</evidence>
<evidence type="ECO:0000259" key="4">
    <source>
        <dbReference type="Pfam" id="PF01261"/>
    </source>
</evidence>
<dbReference type="EMBL" id="JAMLDX010000020">
    <property type="protein sequence ID" value="MCP3732590.1"/>
    <property type="molecule type" value="Genomic_DNA"/>
</dbReference>
<reference evidence="5" key="1">
    <citation type="submission" date="2022-05" db="EMBL/GenBank/DDBJ databases">
        <title>Sphingomonas sp. strain MG17 Genome sequencing and assembly.</title>
        <authorList>
            <person name="Kim I."/>
        </authorList>
    </citation>
    <scope>NUCLEOTIDE SEQUENCE</scope>
    <source>
        <strain evidence="5">MG17</strain>
    </source>
</reference>
<comment type="caution">
    <text evidence="5">The sequence shown here is derived from an EMBL/GenBank/DDBJ whole genome shotgun (WGS) entry which is preliminary data.</text>
</comment>
<feature type="active site" description="Proton donor/acceptor" evidence="3">
    <location>
        <position position="239"/>
    </location>
</feature>
<dbReference type="PANTHER" id="PTHR43489">
    <property type="entry name" value="ISOMERASE"/>
    <property type="match status" value="1"/>
</dbReference>
<dbReference type="Proteomes" id="UP001139451">
    <property type="component" value="Unassembled WGS sequence"/>
</dbReference>
<dbReference type="PIRSF" id="PIRSF006241">
    <property type="entry name" value="HyI"/>
    <property type="match status" value="1"/>
</dbReference>
<accession>A0A9X2HTZ2</accession>
<dbReference type="AlphaFoldDB" id="A0A9X2HTZ2"/>
<evidence type="ECO:0000256" key="3">
    <source>
        <dbReference type="PIRSR" id="PIRSR006241-50"/>
    </source>
</evidence>
<dbReference type="PANTHER" id="PTHR43489:SF6">
    <property type="entry name" value="HYDROXYPYRUVATE ISOMERASE-RELATED"/>
    <property type="match status" value="1"/>
</dbReference>
<feature type="active site" description="Proton donor/acceptor" evidence="3">
    <location>
        <position position="142"/>
    </location>
</feature>
<dbReference type="InterPro" id="IPR026040">
    <property type="entry name" value="HyI-like"/>
</dbReference>
<dbReference type="InterPro" id="IPR050417">
    <property type="entry name" value="Sugar_Epim/Isomerase"/>
</dbReference>
<keyword evidence="6" id="KW-1185">Reference proteome</keyword>
<dbReference type="InterPro" id="IPR013022">
    <property type="entry name" value="Xyl_isomerase-like_TIM-brl"/>
</dbReference>
<evidence type="ECO:0000256" key="2">
    <source>
        <dbReference type="PIRNR" id="PIRNR006241"/>
    </source>
</evidence>
<dbReference type="RefSeq" id="WP_254296153.1">
    <property type="nucleotide sequence ID" value="NZ_JAMLDX010000020.1"/>
</dbReference>